<name>A0ABN9D2Y6_9NEOB</name>
<organism evidence="1 2">
    <name type="scientific">Staurois parvus</name>
    <dbReference type="NCBI Taxonomy" id="386267"/>
    <lineage>
        <taxon>Eukaryota</taxon>
        <taxon>Metazoa</taxon>
        <taxon>Chordata</taxon>
        <taxon>Craniata</taxon>
        <taxon>Vertebrata</taxon>
        <taxon>Euteleostomi</taxon>
        <taxon>Amphibia</taxon>
        <taxon>Batrachia</taxon>
        <taxon>Anura</taxon>
        <taxon>Neobatrachia</taxon>
        <taxon>Ranoidea</taxon>
        <taxon>Ranidae</taxon>
        <taxon>Staurois</taxon>
    </lineage>
</organism>
<evidence type="ECO:0000313" key="2">
    <source>
        <dbReference type="Proteomes" id="UP001162483"/>
    </source>
</evidence>
<evidence type="ECO:0008006" key="3">
    <source>
        <dbReference type="Google" id="ProtNLM"/>
    </source>
</evidence>
<proteinExistence type="predicted"/>
<accession>A0ABN9D2Y6</accession>
<dbReference type="Proteomes" id="UP001162483">
    <property type="component" value="Unassembled WGS sequence"/>
</dbReference>
<gene>
    <name evidence="1" type="ORF">SPARVUS_LOCUS6268636</name>
</gene>
<reference evidence="1" key="1">
    <citation type="submission" date="2023-05" db="EMBL/GenBank/DDBJ databases">
        <authorList>
            <person name="Stuckert A."/>
        </authorList>
    </citation>
    <scope>NUCLEOTIDE SEQUENCE</scope>
</reference>
<evidence type="ECO:0000313" key="1">
    <source>
        <dbReference type="EMBL" id="CAI9566031.1"/>
    </source>
</evidence>
<sequence>MFKLGPKCQYFVWPPLFSSTALTLLGMEFTRASQVATGVLFHSSMTTSRRWWMLETLHSSTFRFEDAPQMLNRDMLGQSITFTLSFFSKAVLV</sequence>
<dbReference type="EMBL" id="CATNWA010013956">
    <property type="protein sequence ID" value="CAI9566031.1"/>
    <property type="molecule type" value="Genomic_DNA"/>
</dbReference>
<comment type="caution">
    <text evidence="1">The sequence shown here is derived from an EMBL/GenBank/DDBJ whole genome shotgun (WGS) entry which is preliminary data.</text>
</comment>
<keyword evidence="2" id="KW-1185">Reference proteome</keyword>
<protein>
    <recommendedName>
        <fullName evidence="3">Secreted protein</fullName>
    </recommendedName>
</protein>